<proteinExistence type="predicted"/>
<evidence type="ECO:0000313" key="3">
    <source>
        <dbReference type="Proteomes" id="UP000184609"/>
    </source>
</evidence>
<protein>
    <submittedName>
        <fullName evidence="2">Uncharacterized protein</fullName>
    </submittedName>
</protein>
<accession>A0A1M7ZF43</accession>
<dbReference type="Proteomes" id="UP000184609">
    <property type="component" value="Unassembled WGS sequence"/>
</dbReference>
<sequence>MVYLDSWLWNKNSTRIRSDAVLKYEYYLFFVFVDFFVIYIRDSVS</sequence>
<feature type="transmembrane region" description="Helical" evidence="1">
    <location>
        <begin position="21"/>
        <end position="40"/>
    </location>
</feature>
<keyword evidence="1" id="KW-0472">Membrane</keyword>
<organism evidence="2 3">
    <name type="scientific">Algoriphagus zhangzhouensis</name>
    <dbReference type="NCBI Taxonomy" id="1073327"/>
    <lineage>
        <taxon>Bacteria</taxon>
        <taxon>Pseudomonadati</taxon>
        <taxon>Bacteroidota</taxon>
        <taxon>Cytophagia</taxon>
        <taxon>Cytophagales</taxon>
        <taxon>Cyclobacteriaceae</taxon>
        <taxon>Algoriphagus</taxon>
    </lineage>
</organism>
<keyword evidence="1" id="KW-0812">Transmembrane</keyword>
<name>A0A1M7ZF43_9BACT</name>
<dbReference type="EMBL" id="FRXN01000003">
    <property type="protein sequence ID" value="SHO63520.1"/>
    <property type="molecule type" value="Genomic_DNA"/>
</dbReference>
<keyword evidence="1" id="KW-1133">Transmembrane helix</keyword>
<reference evidence="3" key="1">
    <citation type="submission" date="2016-12" db="EMBL/GenBank/DDBJ databases">
        <authorList>
            <person name="Varghese N."/>
            <person name="Submissions S."/>
        </authorList>
    </citation>
    <scope>NUCLEOTIDE SEQUENCE [LARGE SCALE GENOMIC DNA]</scope>
    <source>
        <strain evidence="3">DSM 25035</strain>
    </source>
</reference>
<evidence type="ECO:0000256" key="1">
    <source>
        <dbReference type="SAM" id="Phobius"/>
    </source>
</evidence>
<evidence type="ECO:0000313" key="2">
    <source>
        <dbReference type="EMBL" id="SHO63520.1"/>
    </source>
</evidence>
<gene>
    <name evidence="2" type="ORF">SAMN04488108_2808</name>
</gene>
<dbReference type="AlphaFoldDB" id="A0A1M7ZF43"/>
<keyword evidence="3" id="KW-1185">Reference proteome</keyword>